<protein>
    <submittedName>
        <fullName evidence="1">Uncharacterized protein</fullName>
    </submittedName>
</protein>
<dbReference type="HOGENOM" id="CLU_2197191_0_0_1"/>
<proteinExistence type="predicted"/>
<name>A0A067S608_GALM3</name>
<accession>A0A067S608</accession>
<reference evidence="2" key="1">
    <citation type="journal article" date="2014" name="Proc. Natl. Acad. Sci. U.S.A.">
        <title>Extensive sampling of basidiomycete genomes demonstrates inadequacy of the white-rot/brown-rot paradigm for wood decay fungi.</title>
        <authorList>
            <person name="Riley R."/>
            <person name="Salamov A.A."/>
            <person name="Brown D.W."/>
            <person name="Nagy L.G."/>
            <person name="Floudas D."/>
            <person name="Held B.W."/>
            <person name="Levasseur A."/>
            <person name="Lombard V."/>
            <person name="Morin E."/>
            <person name="Otillar R."/>
            <person name="Lindquist E.A."/>
            <person name="Sun H."/>
            <person name="LaButti K.M."/>
            <person name="Schmutz J."/>
            <person name="Jabbour D."/>
            <person name="Luo H."/>
            <person name="Baker S.E."/>
            <person name="Pisabarro A.G."/>
            <person name="Walton J.D."/>
            <person name="Blanchette R.A."/>
            <person name="Henrissat B."/>
            <person name="Martin F."/>
            <person name="Cullen D."/>
            <person name="Hibbett D.S."/>
            <person name="Grigoriev I.V."/>
        </authorList>
    </citation>
    <scope>NUCLEOTIDE SEQUENCE [LARGE SCALE GENOMIC DNA]</scope>
    <source>
        <strain evidence="2">CBS 339.88</strain>
    </source>
</reference>
<dbReference type="AlphaFoldDB" id="A0A067S608"/>
<dbReference type="Proteomes" id="UP000027222">
    <property type="component" value="Unassembled WGS sequence"/>
</dbReference>
<organism evidence="1 2">
    <name type="scientific">Galerina marginata (strain CBS 339.88)</name>
    <dbReference type="NCBI Taxonomy" id="685588"/>
    <lineage>
        <taxon>Eukaryota</taxon>
        <taxon>Fungi</taxon>
        <taxon>Dikarya</taxon>
        <taxon>Basidiomycota</taxon>
        <taxon>Agaricomycotina</taxon>
        <taxon>Agaricomycetes</taxon>
        <taxon>Agaricomycetidae</taxon>
        <taxon>Agaricales</taxon>
        <taxon>Agaricineae</taxon>
        <taxon>Strophariaceae</taxon>
        <taxon>Galerina</taxon>
    </lineage>
</organism>
<evidence type="ECO:0000313" key="1">
    <source>
        <dbReference type="EMBL" id="KDR66246.1"/>
    </source>
</evidence>
<evidence type="ECO:0000313" key="2">
    <source>
        <dbReference type="Proteomes" id="UP000027222"/>
    </source>
</evidence>
<gene>
    <name evidence="1" type="ORF">GALMADRAFT_148008</name>
</gene>
<dbReference type="EMBL" id="KL142425">
    <property type="protein sequence ID" value="KDR66246.1"/>
    <property type="molecule type" value="Genomic_DNA"/>
</dbReference>
<keyword evidence="2" id="KW-1185">Reference proteome</keyword>
<sequence>MQPSFGAWYIYGNRQTVTLHRCKPNDTLFHTFPEARKRAPNNIKKTNKALQEEEKYRFTCRACIQMDSKGVEDSEDNESPEVSQILTYSCAIKMVDLIEPPRWLNGKV</sequence>